<keyword evidence="3" id="KW-0949">S-adenosyl-L-methionine</keyword>
<name>A0A2N1PPP3_9BACT</name>
<protein>
    <recommendedName>
        <fullName evidence="4">Methyltransferase domain-containing protein</fullName>
    </recommendedName>
</protein>
<accession>A0A2N1PPP3</accession>
<dbReference type="Gene3D" id="3.40.50.150">
    <property type="entry name" value="Vaccinia Virus protein VP39"/>
    <property type="match status" value="1"/>
</dbReference>
<reference evidence="5 6" key="1">
    <citation type="journal article" date="2017" name="ISME J.">
        <title>Potential for microbial H2 and metal transformations associated with novel bacteria and archaea in deep terrestrial subsurface sediments.</title>
        <authorList>
            <person name="Hernsdorf A.W."/>
            <person name="Amano Y."/>
            <person name="Miyakawa K."/>
            <person name="Ise K."/>
            <person name="Suzuki Y."/>
            <person name="Anantharaman K."/>
            <person name="Probst A."/>
            <person name="Burstein D."/>
            <person name="Thomas B.C."/>
            <person name="Banfield J.F."/>
        </authorList>
    </citation>
    <scope>NUCLEOTIDE SEQUENCE [LARGE SCALE GENOMIC DNA]</scope>
    <source>
        <strain evidence="5">HGW-Wallbacteria-1</strain>
    </source>
</reference>
<dbReference type="GO" id="GO:0032259">
    <property type="term" value="P:methylation"/>
    <property type="evidence" value="ECO:0007669"/>
    <property type="project" value="UniProtKB-KW"/>
</dbReference>
<keyword evidence="2" id="KW-0808">Transferase</keyword>
<dbReference type="CDD" id="cd02440">
    <property type="entry name" value="AdoMet_MTases"/>
    <property type="match status" value="1"/>
</dbReference>
<dbReference type="Pfam" id="PF13649">
    <property type="entry name" value="Methyltransf_25"/>
    <property type="match status" value="1"/>
</dbReference>
<feature type="domain" description="Methyltransferase" evidence="4">
    <location>
        <begin position="73"/>
        <end position="116"/>
    </location>
</feature>
<evidence type="ECO:0000256" key="2">
    <source>
        <dbReference type="ARBA" id="ARBA00022679"/>
    </source>
</evidence>
<dbReference type="GO" id="GO:0008168">
    <property type="term" value="F:methyltransferase activity"/>
    <property type="evidence" value="ECO:0007669"/>
    <property type="project" value="UniProtKB-KW"/>
</dbReference>
<dbReference type="PANTHER" id="PTHR43464:SF19">
    <property type="entry name" value="UBIQUINONE BIOSYNTHESIS O-METHYLTRANSFERASE, MITOCHONDRIAL"/>
    <property type="match status" value="1"/>
</dbReference>
<dbReference type="EMBL" id="PGXC01000006">
    <property type="protein sequence ID" value="PKK90306.1"/>
    <property type="molecule type" value="Genomic_DNA"/>
</dbReference>
<evidence type="ECO:0000313" key="5">
    <source>
        <dbReference type="EMBL" id="PKK90306.1"/>
    </source>
</evidence>
<evidence type="ECO:0000259" key="4">
    <source>
        <dbReference type="Pfam" id="PF13649"/>
    </source>
</evidence>
<sequence length="293" mass="33058">MISAKYPIHRFLKPSDLDMRFHERQLSMIIYGLMKYIEKIPARYDKVMNFLTLGHLGWSRRIMLSQIRPGIRILDMGCGTGDFALACARLGAHVTCVDSSPEMLRVFREKMEKADCSCMDCSGTGSYGKECSGSSLGNLIEIHEVGVASMNHVLRDRKFDLITASLMLGELPAAIREQAIRVASELLDDAGVFLICDELWPEGALESFIYHLLFWIFFIPNFILTRTLIQPVRNLPSAIKGANLQQIRRVDLLFGAMSVLWYRKCSLKKKGSEQACADNEFHECGENHSGAEQ</sequence>
<evidence type="ECO:0000256" key="3">
    <source>
        <dbReference type="ARBA" id="ARBA00022691"/>
    </source>
</evidence>
<dbReference type="Proteomes" id="UP000233256">
    <property type="component" value="Unassembled WGS sequence"/>
</dbReference>
<keyword evidence="1" id="KW-0489">Methyltransferase</keyword>
<dbReference type="InterPro" id="IPR041698">
    <property type="entry name" value="Methyltransf_25"/>
</dbReference>
<dbReference type="InterPro" id="IPR029063">
    <property type="entry name" value="SAM-dependent_MTases_sf"/>
</dbReference>
<proteinExistence type="predicted"/>
<evidence type="ECO:0000313" key="6">
    <source>
        <dbReference type="Proteomes" id="UP000233256"/>
    </source>
</evidence>
<dbReference type="PANTHER" id="PTHR43464">
    <property type="entry name" value="METHYLTRANSFERASE"/>
    <property type="match status" value="1"/>
</dbReference>
<comment type="caution">
    <text evidence="5">The sequence shown here is derived from an EMBL/GenBank/DDBJ whole genome shotgun (WGS) entry which is preliminary data.</text>
</comment>
<dbReference type="SUPFAM" id="SSF53335">
    <property type="entry name" value="S-adenosyl-L-methionine-dependent methyltransferases"/>
    <property type="match status" value="1"/>
</dbReference>
<evidence type="ECO:0000256" key="1">
    <source>
        <dbReference type="ARBA" id="ARBA00022603"/>
    </source>
</evidence>
<dbReference type="AlphaFoldDB" id="A0A2N1PPP3"/>
<gene>
    <name evidence="5" type="ORF">CVV64_10085</name>
</gene>
<organism evidence="5 6">
    <name type="scientific">Candidatus Wallbacteria bacterium HGW-Wallbacteria-1</name>
    <dbReference type="NCBI Taxonomy" id="2013854"/>
    <lineage>
        <taxon>Bacteria</taxon>
        <taxon>Candidatus Walliibacteriota</taxon>
    </lineage>
</organism>